<reference evidence="4 5" key="1">
    <citation type="journal article" date="2015" name="Nature">
        <title>rRNA introns, odd ribosomes, and small enigmatic genomes across a large radiation of phyla.</title>
        <authorList>
            <person name="Brown C.T."/>
            <person name="Hug L.A."/>
            <person name="Thomas B.C."/>
            <person name="Sharon I."/>
            <person name="Castelle C.J."/>
            <person name="Singh A."/>
            <person name="Wilkins M.J."/>
            <person name="Williams K.H."/>
            <person name="Banfield J.F."/>
        </authorList>
    </citation>
    <scope>NUCLEOTIDE SEQUENCE [LARGE SCALE GENOMIC DNA]</scope>
</reference>
<accession>A0A0G0B8M0</accession>
<dbReference type="Gene3D" id="3.40.50.2000">
    <property type="entry name" value="Glycogen Phosphorylase B"/>
    <property type="match status" value="2"/>
</dbReference>
<evidence type="ECO:0000256" key="1">
    <source>
        <dbReference type="ARBA" id="ARBA00022679"/>
    </source>
</evidence>
<dbReference type="AlphaFoldDB" id="A0A0G0B8M0"/>
<comment type="caution">
    <text evidence="4">The sequence shown here is derived from an EMBL/GenBank/DDBJ whole genome shotgun (WGS) entry which is preliminary data.</text>
</comment>
<dbReference type="Proteomes" id="UP000034688">
    <property type="component" value="Unassembled WGS sequence"/>
</dbReference>
<dbReference type="GO" id="GO:0009103">
    <property type="term" value="P:lipopolysaccharide biosynthetic process"/>
    <property type="evidence" value="ECO:0007669"/>
    <property type="project" value="TreeGrafter"/>
</dbReference>
<dbReference type="PANTHER" id="PTHR46401:SF2">
    <property type="entry name" value="GLYCOSYLTRANSFERASE WBBK-RELATED"/>
    <property type="match status" value="1"/>
</dbReference>
<keyword evidence="1 4" id="KW-0808">Transferase</keyword>
<organism evidence="4 5">
    <name type="scientific">Candidatus Roizmanbacteria bacterium GW2011_GWA2_34_18</name>
    <dbReference type="NCBI Taxonomy" id="1618477"/>
    <lineage>
        <taxon>Bacteria</taxon>
        <taxon>Candidatus Roizmaniibacteriota</taxon>
    </lineage>
</organism>
<feature type="domain" description="Glycosyltransferase subfamily 4-like N-terminal" evidence="3">
    <location>
        <begin position="36"/>
        <end position="208"/>
    </location>
</feature>
<evidence type="ECO:0000313" key="4">
    <source>
        <dbReference type="EMBL" id="KKP60046.1"/>
    </source>
</evidence>
<dbReference type="EMBL" id="LBPP01000021">
    <property type="protein sequence ID" value="KKP60046.1"/>
    <property type="molecule type" value="Genomic_DNA"/>
</dbReference>
<sequence length="396" mass="46404">MGVSRKLDSPYLYYSKIKTMSSQKKIAIVYDWIDKWGGVERVLLTLHEMFPEAIFYTSYFDQETAPWAKDLKIKTSFLQKFPNIIKKNRILSFPFYPFAFESFDFSNYDLVISVTSSFGKSIITKPGTRHICYLLTPTRYLWSYGKDYLSNKLISYLVSNYIDQIKKWDFVSAQRPDKIISISETVRNRCLKYYKRDSEVVYPGFDTKYWQVIKSKIINSKFQINSKLKILNSKFFLVVSRLEPYKKVDLVVQSFNRLKYNLIIIGGGTEERSLKRMAGKNIIFLSKLSDVELGNFYANAQALIMPQDEDFGYVSLEAQFFNCPVIAYKKGGATETIINGKTGIFFNRQGEIDLRRAIERFNKIKYNLENKIRELGMKNIERFSKKKFIDNFTKIL</sequence>
<dbReference type="SUPFAM" id="SSF53756">
    <property type="entry name" value="UDP-Glycosyltransferase/glycogen phosphorylase"/>
    <property type="match status" value="1"/>
</dbReference>
<dbReference type="STRING" id="1618477.UR54_C0021G0007"/>
<dbReference type="GO" id="GO:0016757">
    <property type="term" value="F:glycosyltransferase activity"/>
    <property type="evidence" value="ECO:0007669"/>
    <property type="project" value="InterPro"/>
</dbReference>
<evidence type="ECO:0000313" key="5">
    <source>
        <dbReference type="Proteomes" id="UP000034688"/>
    </source>
</evidence>
<gene>
    <name evidence="4" type="ORF">UR54_C0021G0007</name>
</gene>
<name>A0A0G0B8M0_9BACT</name>
<dbReference type="Pfam" id="PF13439">
    <property type="entry name" value="Glyco_transf_4"/>
    <property type="match status" value="1"/>
</dbReference>
<dbReference type="PANTHER" id="PTHR46401">
    <property type="entry name" value="GLYCOSYLTRANSFERASE WBBK-RELATED"/>
    <property type="match status" value="1"/>
</dbReference>
<evidence type="ECO:0000259" key="3">
    <source>
        <dbReference type="Pfam" id="PF13439"/>
    </source>
</evidence>
<feature type="domain" description="Glycosyl transferase family 1" evidence="2">
    <location>
        <begin position="224"/>
        <end position="374"/>
    </location>
</feature>
<dbReference type="InterPro" id="IPR028098">
    <property type="entry name" value="Glyco_trans_4-like_N"/>
</dbReference>
<dbReference type="PATRIC" id="fig|1618477.3.peg.357"/>
<dbReference type="InterPro" id="IPR001296">
    <property type="entry name" value="Glyco_trans_1"/>
</dbReference>
<protein>
    <submittedName>
        <fullName evidence="4">Glycosyl transferase group 1</fullName>
    </submittedName>
</protein>
<evidence type="ECO:0000259" key="2">
    <source>
        <dbReference type="Pfam" id="PF00534"/>
    </source>
</evidence>
<proteinExistence type="predicted"/>
<dbReference type="Pfam" id="PF00534">
    <property type="entry name" value="Glycos_transf_1"/>
    <property type="match status" value="1"/>
</dbReference>